<feature type="domain" description="START" evidence="5">
    <location>
        <begin position="24"/>
        <end position="205"/>
    </location>
</feature>
<evidence type="ECO:0000256" key="4">
    <source>
        <dbReference type="ARBA" id="ARBA00024750"/>
    </source>
</evidence>
<dbReference type="Pfam" id="PF01852">
    <property type="entry name" value="START"/>
    <property type="match status" value="1"/>
</dbReference>
<dbReference type="SUPFAM" id="SSF55961">
    <property type="entry name" value="Bet v1-like"/>
    <property type="match status" value="1"/>
</dbReference>
<keyword evidence="7" id="KW-1185">Reference proteome</keyword>
<dbReference type="InterPro" id="IPR043556">
    <property type="entry name" value="StARD5/6"/>
</dbReference>
<dbReference type="GO" id="GO:0006869">
    <property type="term" value="P:lipid transport"/>
    <property type="evidence" value="ECO:0007669"/>
    <property type="project" value="UniProtKB-KW"/>
</dbReference>
<dbReference type="InterPro" id="IPR000799">
    <property type="entry name" value="StAR-like"/>
</dbReference>
<accession>A0AAW0J7E3</accession>
<evidence type="ECO:0000256" key="3">
    <source>
        <dbReference type="ARBA" id="ARBA00023121"/>
    </source>
</evidence>
<dbReference type="SMART" id="SM00234">
    <property type="entry name" value="START"/>
    <property type="match status" value="1"/>
</dbReference>
<proteinExistence type="predicted"/>
<evidence type="ECO:0000256" key="2">
    <source>
        <dbReference type="ARBA" id="ARBA00023055"/>
    </source>
</evidence>
<dbReference type="Gene3D" id="3.30.530.20">
    <property type="match status" value="1"/>
</dbReference>
<dbReference type="InterPro" id="IPR023393">
    <property type="entry name" value="START-like_dom_sf"/>
</dbReference>
<keyword evidence="2" id="KW-0445">Lipid transport</keyword>
<dbReference type="PROSITE" id="PS50848">
    <property type="entry name" value="START"/>
    <property type="match status" value="1"/>
</dbReference>
<organism evidence="6 7">
    <name type="scientific">Myodes glareolus</name>
    <name type="common">Bank vole</name>
    <name type="synonym">Clethrionomys glareolus</name>
    <dbReference type="NCBI Taxonomy" id="447135"/>
    <lineage>
        <taxon>Eukaryota</taxon>
        <taxon>Metazoa</taxon>
        <taxon>Chordata</taxon>
        <taxon>Craniata</taxon>
        <taxon>Vertebrata</taxon>
        <taxon>Euteleostomi</taxon>
        <taxon>Mammalia</taxon>
        <taxon>Eutheria</taxon>
        <taxon>Euarchontoglires</taxon>
        <taxon>Glires</taxon>
        <taxon>Rodentia</taxon>
        <taxon>Myomorpha</taxon>
        <taxon>Muroidea</taxon>
        <taxon>Cricetidae</taxon>
        <taxon>Arvicolinae</taxon>
        <taxon>Myodes</taxon>
    </lineage>
</organism>
<sequence>MDFKAIAQNSAEEVLAYNQDISDWKVVKSSLIYFWILFPFEKKVTVSSKTSRKFLGNLYRIEGVIRESTAKVSNFLYQPENRITWDKSLKGYNVVHKIDSDTFICHAMTQSFAMGSISPRDFVDVVCIKHYEGNIDIISTNSVDFPGYPPSPHYIRGYNHPSGYVCSPLKENPAYSKLVIFVQTEMRGKLLPSIIEKSMPSNLVSFFLNAKDAIKAHKIPSIRGRHSGHPSVTPISK</sequence>
<comment type="function">
    <text evidence="4">May be involved in the intracellular transport of sterols or other lipids. May bind cholesterol or other sterols.</text>
</comment>
<keyword evidence="1" id="KW-0813">Transport</keyword>
<gene>
    <name evidence="6" type="ORF">U0070_001618</name>
</gene>
<evidence type="ECO:0000259" key="5">
    <source>
        <dbReference type="PROSITE" id="PS50848"/>
    </source>
</evidence>
<reference evidence="6 7" key="1">
    <citation type="journal article" date="2023" name="bioRxiv">
        <title>Conserved and derived expression patterns and positive selection on dental genes reveal complex evolutionary context of ever-growing rodent molars.</title>
        <authorList>
            <person name="Calamari Z.T."/>
            <person name="Song A."/>
            <person name="Cohen E."/>
            <person name="Akter M."/>
            <person name="Roy R.D."/>
            <person name="Hallikas O."/>
            <person name="Christensen M.M."/>
            <person name="Li P."/>
            <person name="Marangoni P."/>
            <person name="Jernvall J."/>
            <person name="Klein O.D."/>
        </authorList>
    </citation>
    <scope>NUCLEOTIDE SEQUENCE [LARGE SCALE GENOMIC DNA]</scope>
    <source>
        <strain evidence="6">V071</strain>
    </source>
</reference>
<dbReference type="PANTHER" id="PTHR46374:SF2">
    <property type="entry name" value="STAR-RELATED LIPID TRANSFER PROTEIN 6"/>
    <property type="match status" value="1"/>
</dbReference>
<dbReference type="PRINTS" id="PR00978">
    <property type="entry name" value="STARPROTEIN"/>
</dbReference>
<dbReference type="GO" id="GO:0008289">
    <property type="term" value="F:lipid binding"/>
    <property type="evidence" value="ECO:0007669"/>
    <property type="project" value="UniProtKB-KW"/>
</dbReference>
<dbReference type="EMBL" id="JBBHLL010000058">
    <property type="protein sequence ID" value="KAK7822451.1"/>
    <property type="molecule type" value="Genomic_DNA"/>
</dbReference>
<dbReference type="InterPro" id="IPR002913">
    <property type="entry name" value="START_lipid-bd_dom"/>
</dbReference>
<evidence type="ECO:0000313" key="7">
    <source>
        <dbReference type="Proteomes" id="UP001488838"/>
    </source>
</evidence>
<dbReference type="AlphaFoldDB" id="A0AAW0J7E3"/>
<protein>
    <recommendedName>
        <fullName evidence="5">START domain-containing protein</fullName>
    </recommendedName>
</protein>
<dbReference type="PANTHER" id="PTHR46374">
    <property type="entry name" value="PROTEIN CBG07384"/>
    <property type="match status" value="1"/>
</dbReference>
<evidence type="ECO:0000256" key="1">
    <source>
        <dbReference type="ARBA" id="ARBA00022448"/>
    </source>
</evidence>
<evidence type="ECO:0000313" key="6">
    <source>
        <dbReference type="EMBL" id="KAK7822451.1"/>
    </source>
</evidence>
<comment type="caution">
    <text evidence="6">The sequence shown here is derived from an EMBL/GenBank/DDBJ whole genome shotgun (WGS) entry which is preliminary data.</text>
</comment>
<keyword evidence="3" id="KW-0446">Lipid-binding</keyword>
<dbReference type="Proteomes" id="UP001488838">
    <property type="component" value="Unassembled WGS sequence"/>
</dbReference>
<name>A0AAW0J7E3_MYOGA</name>